<dbReference type="Gene3D" id="1.10.10.10">
    <property type="entry name" value="Winged helix-like DNA-binding domain superfamily/Winged helix DNA-binding domain"/>
    <property type="match status" value="1"/>
</dbReference>
<dbReference type="SUPFAM" id="SSF53850">
    <property type="entry name" value="Periplasmic binding protein-like II"/>
    <property type="match status" value="1"/>
</dbReference>
<comment type="similarity">
    <text evidence="1">Belongs to the LysR transcriptional regulatory family.</text>
</comment>
<dbReference type="InterPro" id="IPR000847">
    <property type="entry name" value="LysR_HTH_N"/>
</dbReference>
<proteinExistence type="inferred from homology"/>
<dbReference type="FunFam" id="1.10.10.10:FF:000001">
    <property type="entry name" value="LysR family transcriptional regulator"/>
    <property type="match status" value="1"/>
</dbReference>
<dbReference type="STRING" id="1121922.GCA_000428905_02630"/>
<dbReference type="PRINTS" id="PR00039">
    <property type="entry name" value="HTHLYSR"/>
</dbReference>
<feature type="domain" description="HTH lysR-type" evidence="5">
    <location>
        <begin position="2"/>
        <end position="59"/>
    </location>
</feature>
<evidence type="ECO:0000256" key="4">
    <source>
        <dbReference type="ARBA" id="ARBA00023163"/>
    </source>
</evidence>
<gene>
    <name evidence="6" type="ORF">GPAL_2250</name>
</gene>
<dbReference type="InterPro" id="IPR036388">
    <property type="entry name" value="WH-like_DNA-bd_sf"/>
</dbReference>
<dbReference type="Pfam" id="PF00126">
    <property type="entry name" value="HTH_1"/>
    <property type="match status" value="1"/>
</dbReference>
<accession>K6YYP6</accession>
<dbReference type="PROSITE" id="PS50931">
    <property type="entry name" value="HTH_LYSR"/>
    <property type="match status" value="1"/>
</dbReference>
<evidence type="ECO:0000256" key="1">
    <source>
        <dbReference type="ARBA" id="ARBA00009437"/>
    </source>
</evidence>
<keyword evidence="7" id="KW-1185">Reference proteome</keyword>
<dbReference type="EMBL" id="BAEQ01000042">
    <property type="protein sequence ID" value="GAC29111.1"/>
    <property type="molecule type" value="Genomic_DNA"/>
</dbReference>
<dbReference type="GO" id="GO:0003700">
    <property type="term" value="F:DNA-binding transcription factor activity"/>
    <property type="evidence" value="ECO:0007669"/>
    <property type="project" value="InterPro"/>
</dbReference>
<sequence length="291" mass="33144">MINQHLLKTFCTLVDIGHFTRTADQLFMTQSGVSQHIKKLELQLETPLLIRDGKSFSLTDAGEQLYQRGHELLRSSEELEQLIKHDETYEGKIKIASPGSVGLRLYPFLLNQQRLYPNLLVDYVFAPNRDIERALADRKIDLGILTDLSKLSNVSSKKIAIEPLVLVTSNNVTSVNWQKLLELGFISHPDAPHHGRLLLSENFEEFKHVEQFMHKGFSNQISLILEPVSRGFGFTVLPLHAAQAFRQQDLVKIHYLNNPVGENLYLCLNRIAMTPNRIQFIKSAITSYLAD</sequence>
<keyword evidence="4" id="KW-0804">Transcription</keyword>
<dbReference type="GO" id="GO:0000976">
    <property type="term" value="F:transcription cis-regulatory region binding"/>
    <property type="evidence" value="ECO:0007669"/>
    <property type="project" value="TreeGrafter"/>
</dbReference>
<comment type="caution">
    <text evidence="6">The sequence shown here is derived from an EMBL/GenBank/DDBJ whole genome shotgun (WGS) entry which is preliminary data.</text>
</comment>
<dbReference type="OrthoDB" id="5289754at2"/>
<evidence type="ECO:0000259" key="5">
    <source>
        <dbReference type="PROSITE" id="PS50931"/>
    </source>
</evidence>
<evidence type="ECO:0000313" key="7">
    <source>
        <dbReference type="Proteomes" id="UP000006251"/>
    </source>
</evidence>
<reference evidence="7" key="1">
    <citation type="journal article" date="2014" name="Environ. Microbiol.">
        <title>Comparative genomics of the marine bacterial genus Glaciecola reveals the high degree of genomic diversity and genomic characteristic for cold adaptation.</title>
        <authorList>
            <person name="Qin Q.L."/>
            <person name="Xie B.B."/>
            <person name="Yu Y."/>
            <person name="Shu Y.L."/>
            <person name="Rong J.C."/>
            <person name="Zhang Y.J."/>
            <person name="Zhao D.L."/>
            <person name="Chen X.L."/>
            <person name="Zhang X.Y."/>
            <person name="Chen B."/>
            <person name="Zhou B.C."/>
            <person name="Zhang Y.Z."/>
        </authorList>
    </citation>
    <scope>NUCLEOTIDE SEQUENCE [LARGE SCALE GENOMIC DNA]</scope>
    <source>
        <strain evidence="7">ACAM 615</strain>
    </source>
</reference>
<organism evidence="6 7">
    <name type="scientific">Brumicola pallidula DSM 14239 = ACAM 615</name>
    <dbReference type="NCBI Taxonomy" id="1121922"/>
    <lineage>
        <taxon>Bacteria</taxon>
        <taxon>Pseudomonadati</taxon>
        <taxon>Pseudomonadota</taxon>
        <taxon>Gammaproteobacteria</taxon>
        <taxon>Alteromonadales</taxon>
        <taxon>Alteromonadaceae</taxon>
        <taxon>Brumicola</taxon>
    </lineage>
</organism>
<dbReference type="Proteomes" id="UP000006251">
    <property type="component" value="Unassembled WGS sequence"/>
</dbReference>
<keyword evidence="2" id="KW-0805">Transcription regulation</keyword>
<protein>
    <submittedName>
        <fullName evidence="6">LysR family transcriptional regulator</fullName>
    </submittedName>
</protein>
<keyword evidence="3" id="KW-0238">DNA-binding</keyword>
<evidence type="ECO:0000313" key="6">
    <source>
        <dbReference type="EMBL" id="GAC29111.1"/>
    </source>
</evidence>
<dbReference type="AlphaFoldDB" id="K6YYP6"/>
<dbReference type="Pfam" id="PF03466">
    <property type="entry name" value="LysR_substrate"/>
    <property type="match status" value="1"/>
</dbReference>
<evidence type="ECO:0000256" key="3">
    <source>
        <dbReference type="ARBA" id="ARBA00023125"/>
    </source>
</evidence>
<dbReference type="InterPro" id="IPR036390">
    <property type="entry name" value="WH_DNA-bd_sf"/>
</dbReference>
<dbReference type="InterPro" id="IPR005119">
    <property type="entry name" value="LysR_subst-bd"/>
</dbReference>
<name>K6YYP6_9ALTE</name>
<dbReference type="PANTHER" id="PTHR30126:SF99">
    <property type="entry name" value="TRANSCRIPTIONAL REGULATOR LYSR FAMILY"/>
    <property type="match status" value="1"/>
</dbReference>
<dbReference type="SUPFAM" id="SSF46785">
    <property type="entry name" value="Winged helix' DNA-binding domain"/>
    <property type="match status" value="1"/>
</dbReference>
<dbReference type="Gene3D" id="3.40.190.10">
    <property type="entry name" value="Periplasmic binding protein-like II"/>
    <property type="match status" value="2"/>
</dbReference>
<dbReference type="RefSeq" id="WP_006011664.1">
    <property type="nucleotide sequence ID" value="NZ_AUAV01000014.1"/>
</dbReference>
<evidence type="ECO:0000256" key="2">
    <source>
        <dbReference type="ARBA" id="ARBA00023015"/>
    </source>
</evidence>
<dbReference type="PANTHER" id="PTHR30126">
    <property type="entry name" value="HTH-TYPE TRANSCRIPTIONAL REGULATOR"/>
    <property type="match status" value="1"/>
</dbReference>
<dbReference type="CDD" id="cd05466">
    <property type="entry name" value="PBP2_LTTR_substrate"/>
    <property type="match status" value="1"/>
</dbReference>